<evidence type="ECO:0000313" key="2">
    <source>
        <dbReference type="EMBL" id="KAH0743089.1"/>
    </source>
</evidence>
<evidence type="ECO:0000313" key="3">
    <source>
        <dbReference type="Proteomes" id="UP000826656"/>
    </source>
</evidence>
<comment type="caution">
    <text evidence="2">The sequence shown here is derived from an EMBL/GenBank/DDBJ whole genome shotgun (WGS) entry which is preliminary data.</text>
</comment>
<evidence type="ECO:0000256" key="1">
    <source>
        <dbReference type="SAM" id="Phobius"/>
    </source>
</evidence>
<accession>A0ABQ7UA16</accession>
<dbReference type="EMBL" id="JAIVGD010000023">
    <property type="protein sequence ID" value="KAH0743089.1"/>
    <property type="molecule type" value="Genomic_DNA"/>
</dbReference>
<sequence length="149" mass="17078">MVVSLPICSWFELELGGHLVVGFSPKNADLVLFSPELRVSWWCLWFLSFMGCFWWWFWSEKRWRKKGKGVLVVKLKEDLVLGAAGCLRLKLARWFAAVVVGSSENMEMGSFPVALGRAAGSKQRERGRKLGFLGQGFVLPELRRILGWW</sequence>
<protein>
    <submittedName>
        <fullName evidence="2">Uncharacterized protein</fullName>
    </submittedName>
</protein>
<feature type="transmembrane region" description="Helical" evidence="1">
    <location>
        <begin position="39"/>
        <end position="58"/>
    </location>
</feature>
<gene>
    <name evidence="2" type="ORF">KY290_031082</name>
</gene>
<keyword evidence="3" id="KW-1185">Reference proteome</keyword>
<proteinExistence type="predicted"/>
<dbReference type="Proteomes" id="UP000826656">
    <property type="component" value="Unassembled WGS sequence"/>
</dbReference>
<organism evidence="2 3">
    <name type="scientific">Solanum tuberosum</name>
    <name type="common">Potato</name>
    <dbReference type="NCBI Taxonomy" id="4113"/>
    <lineage>
        <taxon>Eukaryota</taxon>
        <taxon>Viridiplantae</taxon>
        <taxon>Streptophyta</taxon>
        <taxon>Embryophyta</taxon>
        <taxon>Tracheophyta</taxon>
        <taxon>Spermatophyta</taxon>
        <taxon>Magnoliopsida</taxon>
        <taxon>eudicotyledons</taxon>
        <taxon>Gunneridae</taxon>
        <taxon>Pentapetalae</taxon>
        <taxon>asterids</taxon>
        <taxon>lamiids</taxon>
        <taxon>Solanales</taxon>
        <taxon>Solanaceae</taxon>
        <taxon>Solanoideae</taxon>
        <taxon>Solaneae</taxon>
        <taxon>Solanum</taxon>
    </lineage>
</organism>
<keyword evidence="1" id="KW-0472">Membrane</keyword>
<name>A0ABQ7UA16_SOLTU</name>
<reference evidence="2 3" key="1">
    <citation type="journal article" date="2021" name="bioRxiv">
        <title>Chromosome-scale and haplotype-resolved genome assembly of a tetraploid potato cultivar.</title>
        <authorList>
            <person name="Sun H."/>
            <person name="Jiao W.-B."/>
            <person name="Krause K."/>
            <person name="Campoy J.A."/>
            <person name="Goel M."/>
            <person name="Folz-Donahue K."/>
            <person name="Kukat C."/>
            <person name="Huettel B."/>
            <person name="Schneeberger K."/>
        </authorList>
    </citation>
    <scope>NUCLEOTIDE SEQUENCE [LARGE SCALE GENOMIC DNA]</scope>
    <source>
        <strain evidence="2">SolTubOtavaFocal</strain>
        <tissue evidence="2">Leaves</tissue>
    </source>
</reference>
<keyword evidence="1" id="KW-0812">Transmembrane</keyword>
<keyword evidence="1" id="KW-1133">Transmembrane helix</keyword>